<dbReference type="SUPFAM" id="SSF56219">
    <property type="entry name" value="DNase I-like"/>
    <property type="match status" value="1"/>
</dbReference>
<protein>
    <submittedName>
        <fullName evidence="3">Non-LTR retroelement reverse transcriptase</fullName>
    </submittedName>
</protein>
<sequence>MLVSRRKNRFKEGRQYPTWEKNSGKNRTQGSHFSLLEDKEEEVVALDQSIISERQSSKQNFAGKEKIESFNKKVHIADQLRNTSQRTEDNAGQAYGGKGNCVAIQEDNGQFRKALEGEAIVRESLLKDVLTGKQISPLVPNGNEADSKDVSRIRDIPSHWSIPDPNKHTIVTMVVKIVDGGLPTRKLMTRNSRVDGVAIHEKDPKATNKKILTRLQGMSIKKWARAKPITATMHSNAMSSLLNDSGLNLAPVDALVETIYQPVAANDLEKPEAVKIHMIGNHAQCIHLIVEHPVGNSWYLSAVYGHPNPSIRYSLWEELTRFARTVSKPWLIARDFNSFLFSHEKSGGSAKGSQPCSHFQKLVNVFELMDLGFKGPKFTWRRGLVSERIDRVVCNMQWRLAFSDAVVHHLPRVGSNHRPLLISTKDAKVENMTQSFRFQAAWLFHEGCDECSNVWKSMSRLWGEFTKHVRWSIGDGALVNFWIDTWVGEVPLINVVVDMGFMLNLRARVRDYIMPNGDWDKERLTSILPIEVVNQILYIIPPTLSASLDMPYWALSPSGYFTISSTYEHLGSLADSTREENNKMWHLVWDWKGPHRVCLFLFFCLHKRILTNAERVRRKMSSDASCPHCYGVEETCLHVLRDCLASETLWRRILPESGINQFFQIPLIDWLSSNLNLKNLYVFDVPWNIVFGTTCWYTWKRSNLFIFEGRELSVEGRLNIIRSMAVDSHNTWSTYRIISGGMRHQEKILVGWSPPPEDWITVNLDGAFKSAARTTAAGGVLRDAHGTWIVGYACKLETSSVFRAELWGVYKGLQLAWERGFRKVKLQSDNKAVVQAISFSSVHPCSNLDLIRAIKGPCLLTESDSQIVLSWAEK</sequence>
<dbReference type="InterPro" id="IPR036397">
    <property type="entry name" value="RNaseH_sf"/>
</dbReference>
<dbReference type="InterPro" id="IPR012337">
    <property type="entry name" value="RNaseH-like_sf"/>
</dbReference>
<dbReference type="GO" id="GO:0003676">
    <property type="term" value="F:nucleic acid binding"/>
    <property type="evidence" value="ECO:0007669"/>
    <property type="project" value="InterPro"/>
</dbReference>
<dbReference type="InterPro" id="IPR026960">
    <property type="entry name" value="RVT-Znf"/>
</dbReference>
<dbReference type="Proteomes" id="UP000026915">
    <property type="component" value="Chromosome 6"/>
</dbReference>
<evidence type="ECO:0000259" key="2">
    <source>
        <dbReference type="PROSITE" id="PS50879"/>
    </source>
</evidence>
<dbReference type="GO" id="GO:0003964">
    <property type="term" value="F:RNA-directed DNA polymerase activity"/>
    <property type="evidence" value="ECO:0007669"/>
    <property type="project" value="UniProtKB-KW"/>
</dbReference>
<dbReference type="CDD" id="cd06222">
    <property type="entry name" value="RNase_H_like"/>
    <property type="match status" value="1"/>
</dbReference>
<dbReference type="InterPro" id="IPR036691">
    <property type="entry name" value="Endo/exonu/phosph_ase_sf"/>
</dbReference>
<reference evidence="3 4" key="1">
    <citation type="journal article" date="2013" name="Genome Biol.">
        <title>The genome sequence of the most widely cultivated cacao type and its use to identify candidate genes regulating pod color.</title>
        <authorList>
            <person name="Motamayor J.C."/>
            <person name="Mockaitis K."/>
            <person name="Schmutz J."/>
            <person name="Haiminen N."/>
            <person name="Iii D.L."/>
            <person name="Cornejo O."/>
            <person name="Findley S.D."/>
            <person name="Zheng P."/>
            <person name="Utro F."/>
            <person name="Royaert S."/>
            <person name="Saski C."/>
            <person name="Jenkins J."/>
            <person name="Podicheti R."/>
            <person name="Zhao M."/>
            <person name="Scheffler B.E."/>
            <person name="Stack J.C."/>
            <person name="Feltus F.A."/>
            <person name="Mustiga G.M."/>
            <person name="Amores F."/>
            <person name="Phillips W."/>
            <person name="Marelli J.P."/>
            <person name="May G.D."/>
            <person name="Shapiro H."/>
            <person name="Ma J."/>
            <person name="Bustamante C.D."/>
            <person name="Schnell R.J."/>
            <person name="Main D."/>
            <person name="Gilbert D."/>
            <person name="Parida L."/>
            <person name="Kuhn D.N."/>
        </authorList>
    </citation>
    <scope>NUCLEOTIDE SEQUENCE [LARGE SCALE GENOMIC DNA]</scope>
    <source>
        <strain evidence="4">cv. Matina 1-6</strain>
    </source>
</reference>
<feature type="domain" description="RNase H type-1" evidence="2">
    <location>
        <begin position="756"/>
        <end position="874"/>
    </location>
</feature>
<dbReference type="Pfam" id="PF13456">
    <property type="entry name" value="RVT_3"/>
    <property type="match status" value="1"/>
</dbReference>
<dbReference type="SUPFAM" id="SSF53098">
    <property type="entry name" value="Ribonuclease H-like"/>
    <property type="match status" value="1"/>
</dbReference>
<organism evidence="3 4">
    <name type="scientific">Theobroma cacao</name>
    <name type="common">Cacao</name>
    <name type="synonym">Cocoa</name>
    <dbReference type="NCBI Taxonomy" id="3641"/>
    <lineage>
        <taxon>Eukaryota</taxon>
        <taxon>Viridiplantae</taxon>
        <taxon>Streptophyta</taxon>
        <taxon>Embryophyta</taxon>
        <taxon>Tracheophyta</taxon>
        <taxon>Spermatophyta</taxon>
        <taxon>Magnoliopsida</taxon>
        <taxon>eudicotyledons</taxon>
        <taxon>Gunneridae</taxon>
        <taxon>Pentapetalae</taxon>
        <taxon>rosids</taxon>
        <taxon>malvids</taxon>
        <taxon>Malvales</taxon>
        <taxon>Malvaceae</taxon>
        <taxon>Byttnerioideae</taxon>
        <taxon>Theobroma</taxon>
    </lineage>
</organism>
<dbReference type="GO" id="GO:0004523">
    <property type="term" value="F:RNA-DNA hybrid ribonuclease activity"/>
    <property type="evidence" value="ECO:0007669"/>
    <property type="project" value="InterPro"/>
</dbReference>
<dbReference type="Pfam" id="PF13966">
    <property type="entry name" value="zf-RVT"/>
    <property type="match status" value="1"/>
</dbReference>
<dbReference type="InParanoid" id="A0A061G9I5"/>
<dbReference type="PANTHER" id="PTHR47723">
    <property type="entry name" value="OS05G0353850 PROTEIN"/>
    <property type="match status" value="1"/>
</dbReference>
<gene>
    <name evidence="3" type="ORF">TCM_027189</name>
</gene>
<feature type="region of interest" description="Disordered" evidence="1">
    <location>
        <begin position="1"/>
        <end position="30"/>
    </location>
</feature>
<dbReference type="InterPro" id="IPR002156">
    <property type="entry name" value="RNaseH_domain"/>
</dbReference>
<dbReference type="Gramene" id="EOY25817">
    <property type="protein sequence ID" value="EOY25817"/>
    <property type="gene ID" value="TCM_027189"/>
</dbReference>
<keyword evidence="4" id="KW-1185">Reference proteome</keyword>
<dbReference type="PROSITE" id="PS50879">
    <property type="entry name" value="RNASE_H_1"/>
    <property type="match status" value="1"/>
</dbReference>
<keyword evidence="3" id="KW-0808">Transferase</keyword>
<keyword evidence="3" id="KW-0548">Nucleotidyltransferase</keyword>
<dbReference type="InterPro" id="IPR044730">
    <property type="entry name" value="RNase_H-like_dom_plant"/>
</dbReference>
<accession>A0A061G9I5</accession>
<evidence type="ECO:0000313" key="3">
    <source>
        <dbReference type="EMBL" id="EOY25817.1"/>
    </source>
</evidence>
<dbReference type="InterPro" id="IPR053151">
    <property type="entry name" value="RNase_H-like"/>
</dbReference>
<dbReference type="HOGENOM" id="CLU_328837_0_0_1"/>
<dbReference type="EMBL" id="CM001884">
    <property type="protein sequence ID" value="EOY25817.1"/>
    <property type="molecule type" value="Genomic_DNA"/>
</dbReference>
<dbReference type="AlphaFoldDB" id="A0A061G9I5"/>
<name>A0A061G9I5_THECC</name>
<evidence type="ECO:0000256" key="1">
    <source>
        <dbReference type="SAM" id="MobiDB-lite"/>
    </source>
</evidence>
<dbReference type="PANTHER" id="PTHR47723:SF13">
    <property type="entry name" value="PUTATIVE-RELATED"/>
    <property type="match status" value="1"/>
</dbReference>
<dbReference type="Gene3D" id="3.30.420.10">
    <property type="entry name" value="Ribonuclease H-like superfamily/Ribonuclease H"/>
    <property type="match status" value="1"/>
</dbReference>
<dbReference type="eggNOG" id="KOG1075">
    <property type="taxonomic scope" value="Eukaryota"/>
</dbReference>
<keyword evidence="3" id="KW-0695">RNA-directed DNA polymerase</keyword>
<proteinExistence type="predicted"/>
<dbReference type="Gene3D" id="3.60.10.10">
    <property type="entry name" value="Endonuclease/exonuclease/phosphatase"/>
    <property type="match status" value="1"/>
</dbReference>
<evidence type="ECO:0000313" key="4">
    <source>
        <dbReference type="Proteomes" id="UP000026915"/>
    </source>
</evidence>